<dbReference type="Proteomes" id="UP001085076">
    <property type="component" value="Miscellaneous, Linkage group lg01"/>
</dbReference>
<reference evidence="1" key="1">
    <citation type="submission" date="2021-03" db="EMBL/GenBank/DDBJ databases">
        <authorList>
            <person name="Li Z."/>
            <person name="Yang C."/>
        </authorList>
    </citation>
    <scope>NUCLEOTIDE SEQUENCE</scope>
    <source>
        <strain evidence="1">Dzin_1.0</strain>
        <tissue evidence="1">Leaf</tissue>
    </source>
</reference>
<sequence length="133" mass="14539">MSWGTEIEYSVPAVRMFNISIPGWHIHGSKILLEIIKSGSTIHVDGAVGSVKQTNFSSVKYQSILNKIESASTHYKFTPTGSGQSCICKMIATYKVLPGVEASEAEETKVKEEFIIVIKASEAFLLANPDVFV</sequence>
<gene>
    <name evidence="1" type="ORF">J5N97_003782</name>
</gene>
<dbReference type="GO" id="GO:0005634">
    <property type="term" value="C:nucleus"/>
    <property type="evidence" value="ECO:0007669"/>
    <property type="project" value="TreeGrafter"/>
</dbReference>
<dbReference type="Gene3D" id="3.30.530.20">
    <property type="match status" value="2"/>
</dbReference>
<dbReference type="AlphaFoldDB" id="A0A9D5HQX4"/>
<dbReference type="SUPFAM" id="SSF55961">
    <property type="entry name" value="Bet v1-like"/>
    <property type="match status" value="1"/>
</dbReference>
<dbReference type="GO" id="GO:0005737">
    <property type="term" value="C:cytoplasm"/>
    <property type="evidence" value="ECO:0007669"/>
    <property type="project" value="TreeGrafter"/>
</dbReference>
<evidence type="ECO:0000313" key="1">
    <source>
        <dbReference type="EMBL" id="KAJ0985426.1"/>
    </source>
</evidence>
<accession>A0A9D5HQX4</accession>
<protein>
    <recommendedName>
        <fullName evidence="3">Bet v I/Major latex protein domain-containing protein</fullName>
    </recommendedName>
</protein>
<reference evidence="1" key="2">
    <citation type="journal article" date="2022" name="Hortic Res">
        <title>The genome of Dioscorea zingiberensis sheds light on the biosynthesis, origin and evolution of the medicinally important diosgenin saponins.</title>
        <authorList>
            <person name="Li Y."/>
            <person name="Tan C."/>
            <person name="Li Z."/>
            <person name="Guo J."/>
            <person name="Li S."/>
            <person name="Chen X."/>
            <person name="Wang C."/>
            <person name="Dai X."/>
            <person name="Yang H."/>
            <person name="Song W."/>
            <person name="Hou L."/>
            <person name="Xu J."/>
            <person name="Tong Z."/>
            <person name="Xu A."/>
            <person name="Yuan X."/>
            <person name="Wang W."/>
            <person name="Yang Q."/>
            <person name="Chen L."/>
            <person name="Sun Z."/>
            <person name="Wang K."/>
            <person name="Pan B."/>
            <person name="Chen J."/>
            <person name="Bao Y."/>
            <person name="Liu F."/>
            <person name="Qi X."/>
            <person name="Gang D.R."/>
            <person name="Wen J."/>
            <person name="Li J."/>
        </authorList>
    </citation>
    <scope>NUCLEOTIDE SEQUENCE</scope>
    <source>
        <strain evidence="1">Dzin_1.0</strain>
    </source>
</reference>
<comment type="caution">
    <text evidence="1">The sequence shown here is derived from an EMBL/GenBank/DDBJ whole genome shotgun (WGS) entry which is preliminary data.</text>
</comment>
<dbReference type="OrthoDB" id="1500546at2759"/>
<organism evidence="1 2">
    <name type="scientific">Dioscorea zingiberensis</name>
    <dbReference type="NCBI Taxonomy" id="325984"/>
    <lineage>
        <taxon>Eukaryota</taxon>
        <taxon>Viridiplantae</taxon>
        <taxon>Streptophyta</taxon>
        <taxon>Embryophyta</taxon>
        <taxon>Tracheophyta</taxon>
        <taxon>Spermatophyta</taxon>
        <taxon>Magnoliopsida</taxon>
        <taxon>Liliopsida</taxon>
        <taxon>Dioscoreales</taxon>
        <taxon>Dioscoreaceae</taxon>
        <taxon>Dioscorea</taxon>
    </lineage>
</organism>
<dbReference type="GO" id="GO:0004864">
    <property type="term" value="F:protein phosphatase inhibitor activity"/>
    <property type="evidence" value="ECO:0007669"/>
    <property type="project" value="TreeGrafter"/>
</dbReference>
<keyword evidence="2" id="KW-1185">Reference proteome</keyword>
<proteinExistence type="predicted"/>
<dbReference type="PANTHER" id="PTHR31213:SF201">
    <property type="entry name" value="OS03G0300400 PROTEIN"/>
    <property type="match status" value="1"/>
</dbReference>
<evidence type="ECO:0000313" key="2">
    <source>
        <dbReference type="Proteomes" id="UP001085076"/>
    </source>
</evidence>
<evidence type="ECO:0008006" key="3">
    <source>
        <dbReference type="Google" id="ProtNLM"/>
    </source>
</evidence>
<dbReference type="EMBL" id="JAGGNH010000001">
    <property type="protein sequence ID" value="KAJ0985426.1"/>
    <property type="molecule type" value="Genomic_DNA"/>
</dbReference>
<dbReference type="InterPro" id="IPR050279">
    <property type="entry name" value="Plant_def-hormone_signal"/>
</dbReference>
<dbReference type="GO" id="GO:0009738">
    <property type="term" value="P:abscisic acid-activated signaling pathway"/>
    <property type="evidence" value="ECO:0007669"/>
    <property type="project" value="TreeGrafter"/>
</dbReference>
<dbReference type="InterPro" id="IPR023393">
    <property type="entry name" value="START-like_dom_sf"/>
</dbReference>
<dbReference type="GO" id="GO:0038023">
    <property type="term" value="F:signaling receptor activity"/>
    <property type="evidence" value="ECO:0007669"/>
    <property type="project" value="TreeGrafter"/>
</dbReference>
<name>A0A9D5HQX4_9LILI</name>
<dbReference type="PANTHER" id="PTHR31213">
    <property type="entry name" value="OS08G0374000 PROTEIN-RELATED"/>
    <property type="match status" value="1"/>
</dbReference>
<dbReference type="GO" id="GO:0010427">
    <property type="term" value="F:abscisic acid binding"/>
    <property type="evidence" value="ECO:0007669"/>
    <property type="project" value="TreeGrafter"/>
</dbReference>